<feature type="domain" description="Peptidase C39-like" evidence="2">
    <location>
        <begin position="122"/>
        <end position="285"/>
    </location>
</feature>
<dbReference type="Pfam" id="PF13529">
    <property type="entry name" value="Peptidase_C39_2"/>
    <property type="match status" value="1"/>
</dbReference>
<dbReference type="EMBL" id="CP098755">
    <property type="protein sequence ID" value="USG65666.1"/>
    <property type="molecule type" value="Genomic_DNA"/>
</dbReference>
<dbReference type="PANTHER" id="PTHR37806:SF1">
    <property type="entry name" value="PEPTIDASE C39-LIKE DOMAIN-CONTAINING PROTEIN"/>
    <property type="match status" value="1"/>
</dbReference>
<dbReference type="InterPro" id="IPR039563">
    <property type="entry name" value="Peptidase_C39_single_dom"/>
</dbReference>
<keyword evidence="4" id="KW-1185">Reference proteome</keyword>
<proteinExistence type="predicted"/>
<accession>A0ABY4WM29</accession>
<evidence type="ECO:0000313" key="4">
    <source>
        <dbReference type="Proteomes" id="UP001056500"/>
    </source>
</evidence>
<evidence type="ECO:0000313" key="3">
    <source>
        <dbReference type="EMBL" id="USG65666.1"/>
    </source>
</evidence>
<dbReference type="InterPro" id="IPR039564">
    <property type="entry name" value="Peptidase_C39-like"/>
</dbReference>
<evidence type="ECO:0000256" key="1">
    <source>
        <dbReference type="SAM" id="Phobius"/>
    </source>
</evidence>
<feature type="transmembrane region" description="Helical" evidence="1">
    <location>
        <begin position="9"/>
        <end position="28"/>
    </location>
</feature>
<name>A0ABY4WM29_9BACL</name>
<protein>
    <submittedName>
        <fullName evidence="3">C39 family peptidase</fullName>
    </submittedName>
</protein>
<gene>
    <name evidence="3" type="ORF">NDK47_26810</name>
</gene>
<dbReference type="Proteomes" id="UP001056500">
    <property type="component" value="Chromosome"/>
</dbReference>
<dbReference type="RefSeq" id="WP_251872753.1">
    <property type="nucleotide sequence ID" value="NZ_CP098755.1"/>
</dbReference>
<organism evidence="3 4">
    <name type="scientific">Brevibacillus ruminantium</name>
    <dbReference type="NCBI Taxonomy" id="2950604"/>
    <lineage>
        <taxon>Bacteria</taxon>
        <taxon>Bacillati</taxon>
        <taxon>Bacillota</taxon>
        <taxon>Bacilli</taxon>
        <taxon>Bacillales</taxon>
        <taxon>Paenibacillaceae</taxon>
        <taxon>Brevibacillus</taxon>
    </lineage>
</organism>
<dbReference type="CDD" id="cd02549">
    <property type="entry name" value="Peptidase_C39A"/>
    <property type="match status" value="1"/>
</dbReference>
<sequence length="314" mass="35813">MYRKWKKSVNIFLAIALLEILFFLPSYFQQKGYALKDFILPLYRQSSAVDQTSENSKAEAEAPFTVYQETTLVGSFEDAREAIAIAKAMSPQMNVKVQTRESLIWRNFEAEPKTRQLSIVQAPHISQLPELPRGCEVTALAMLLNYNGYAVDKMQLASELVKDTTPRTSDDKNNTWWGNPYKGFVGNMYDVREPGFGVFHPPIEALARTYAGERVVNLSTLDFDDILQFVESGYPVWVIVTRTYQHDNTRNLNWMTPDGPIHTTRNEHSVLLTGYDGKYVYFLDPLKQGETSKKSRVSFEAGWKQLGNQAITIL</sequence>
<keyword evidence="1" id="KW-0812">Transmembrane</keyword>
<evidence type="ECO:0000259" key="2">
    <source>
        <dbReference type="Pfam" id="PF13529"/>
    </source>
</evidence>
<keyword evidence="1" id="KW-0472">Membrane</keyword>
<dbReference type="PANTHER" id="PTHR37806">
    <property type="entry name" value="LMO0724 PROTEIN"/>
    <property type="match status" value="1"/>
</dbReference>
<reference evidence="3" key="1">
    <citation type="submission" date="2022-06" db="EMBL/GenBank/DDBJ databases">
        <title>Genome sequencing of Brevibacillus sp. BB3-R1.</title>
        <authorList>
            <person name="Heo J."/>
            <person name="Lee D."/>
            <person name="Won M."/>
            <person name="Han B.-H."/>
            <person name="Hong S.-B."/>
            <person name="Kwon S.-W."/>
        </authorList>
    </citation>
    <scope>NUCLEOTIDE SEQUENCE</scope>
    <source>
        <strain evidence="3">BB3-R1</strain>
    </source>
</reference>
<keyword evidence="1" id="KW-1133">Transmembrane helix</keyword>
<dbReference type="Gene3D" id="3.90.70.10">
    <property type="entry name" value="Cysteine proteinases"/>
    <property type="match status" value="1"/>
</dbReference>